<proteinExistence type="predicted"/>
<evidence type="ECO:0000313" key="5">
    <source>
        <dbReference type="EMBL" id="KAH6869779.1"/>
    </source>
</evidence>
<keyword evidence="6" id="KW-1185">Reference proteome</keyword>
<organism evidence="5 6">
    <name type="scientific">Thelonectria olida</name>
    <dbReference type="NCBI Taxonomy" id="1576542"/>
    <lineage>
        <taxon>Eukaryota</taxon>
        <taxon>Fungi</taxon>
        <taxon>Dikarya</taxon>
        <taxon>Ascomycota</taxon>
        <taxon>Pezizomycotina</taxon>
        <taxon>Sordariomycetes</taxon>
        <taxon>Hypocreomycetidae</taxon>
        <taxon>Hypocreales</taxon>
        <taxon>Nectriaceae</taxon>
        <taxon>Thelonectria</taxon>
    </lineage>
</organism>
<comment type="caution">
    <text evidence="5">The sequence shown here is derived from an EMBL/GenBank/DDBJ whole genome shotgun (WGS) entry which is preliminary data.</text>
</comment>
<feature type="domain" description="MYND-type" evidence="4">
    <location>
        <begin position="42"/>
        <end position="86"/>
    </location>
</feature>
<accession>A0A9P8VPV2</accession>
<dbReference type="InterPro" id="IPR002893">
    <property type="entry name" value="Znf_MYND"/>
</dbReference>
<evidence type="ECO:0000313" key="6">
    <source>
        <dbReference type="Proteomes" id="UP000777438"/>
    </source>
</evidence>
<protein>
    <recommendedName>
        <fullName evidence="4">MYND-type domain-containing protein</fullName>
    </recommendedName>
</protein>
<dbReference type="AlphaFoldDB" id="A0A9P8VPV2"/>
<sequence length="412" mass="46409">MNFHFEEFTVGTGATPEVLSEPLRPTGSPTLSEEAAFGDKHCAHCGKPHSAIWCQDCAEDNVGQLRVFYCSKSCQEQHAAAHKQICETRRRLVRAVSILREVWTTFEQETFSSNVLFVEERNREVFLRLPDESSDALNGGWTGASFLKAFPHDVLPESASNVIKKAVLFDNTCTQVLFVGLPLVNSLLKSITKDIAEASVEPKDPALVVHLAGKSLPFANHCVLRASLHTGEVFAIDLTGTQYGWMEQLYTWHTYVRHRVKHVESIGPLGGVKQLETMILSFAPPAGTGGASHTIRRNIMEGLTRSLITEFVQRRTTARDFLSLPQATFIHDRARLISHLKDFIRQEVQKLRRLGVGRLYFDHEFCPHVTLTAEEAIKYSNVWLSKEAYDANKGNSVALERMWTERMRKSRS</sequence>
<evidence type="ECO:0000256" key="3">
    <source>
        <dbReference type="ARBA" id="ARBA00022833"/>
    </source>
</evidence>
<evidence type="ECO:0000256" key="2">
    <source>
        <dbReference type="ARBA" id="ARBA00022771"/>
    </source>
</evidence>
<name>A0A9P8VPV2_9HYPO</name>
<keyword evidence="1" id="KW-0479">Metal-binding</keyword>
<dbReference type="Proteomes" id="UP000777438">
    <property type="component" value="Unassembled WGS sequence"/>
</dbReference>
<keyword evidence="3" id="KW-0862">Zinc</keyword>
<gene>
    <name evidence="5" type="ORF">B0T10DRAFT_593289</name>
</gene>
<dbReference type="EMBL" id="JAGPYM010000066">
    <property type="protein sequence ID" value="KAH6869779.1"/>
    <property type="molecule type" value="Genomic_DNA"/>
</dbReference>
<keyword evidence="2" id="KW-0863">Zinc-finger</keyword>
<evidence type="ECO:0000259" key="4">
    <source>
        <dbReference type="Pfam" id="PF01753"/>
    </source>
</evidence>
<dbReference type="SUPFAM" id="SSF144232">
    <property type="entry name" value="HIT/MYND zinc finger-like"/>
    <property type="match status" value="1"/>
</dbReference>
<dbReference type="GO" id="GO:0008270">
    <property type="term" value="F:zinc ion binding"/>
    <property type="evidence" value="ECO:0007669"/>
    <property type="project" value="UniProtKB-KW"/>
</dbReference>
<evidence type="ECO:0000256" key="1">
    <source>
        <dbReference type="ARBA" id="ARBA00022723"/>
    </source>
</evidence>
<dbReference type="OrthoDB" id="432970at2759"/>
<reference evidence="5 6" key="1">
    <citation type="journal article" date="2021" name="Nat. Commun.">
        <title>Genetic determinants of endophytism in the Arabidopsis root mycobiome.</title>
        <authorList>
            <person name="Mesny F."/>
            <person name="Miyauchi S."/>
            <person name="Thiergart T."/>
            <person name="Pickel B."/>
            <person name="Atanasova L."/>
            <person name="Karlsson M."/>
            <person name="Huettel B."/>
            <person name="Barry K.W."/>
            <person name="Haridas S."/>
            <person name="Chen C."/>
            <person name="Bauer D."/>
            <person name="Andreopoulos W."/>
            <person name="Pangilinan J."/>
            <person name="LaButti K."/>
            <person name="Riley R."/>
            <person name="Lipzen A."/>
            <person name="Clum A."/>
            <person name="Drula E."/>
            <person name="Henrissat B."/>
            <person name="Kohler A."/>
            <person name="Grigoriev I.V."/>
            <person name="Martin F.M."/>
            <person name="Hacquard S."/>
        </authorList>
    </citation>
    <scope>NUCLEOTIDE SEQUENCE [LARGE SCALE GENOMIC DNA]</scope>
    <source>
        <strain evidence="5 6">MPI-CAGE-CH-0241</strain>
    </source>
</reference>
<dbReference type="Pfam" id="PF01753">
    <property type="entry name" value="zf-MYND"/>
    <property type="match status" value="1"/>
</dbReference>
<dbReference type="Gene3D" id="6.10.140.2220">
    <property type="match status" value="1"/>
</dbReference>